<dbReference type="RefSeq" id="WP_136430990.1">
    <property type="nucleotide sequence ID" value="NZ_JBHSNS010000006.1"/>
</dbReference>
<accession>A0ABW0ZHC9</accession>
<comment type="caution">
    <text evidence="2">The sequence shown here is derived from an EMBL/GenBank/DDBJ whole genome shotgun (WGS) entry which is preliminary data.</text>
</comment>
<dbReference type="Proteomes" id="UP001596072">
    <property type="component" value="Unassembled WGS sequence"/>
</dbReference>
<organism evidence="2 3">
    <name type="scientific">Nocardioides vastitatis</name>
    <dbReference type="NCBI Taxonomy" id="2568655"/>
    <lineage>
        <taxon>Bacteria</taxon>
        <taxon>Bacillati</taxon>
        <taxon>Actinomycetota</taxon>
        <taxon>Actinomycetes</taxon>
        <taxon>Propionibacteriales</taxon>
        <taxon>Nocardioidaceae</taxon>
        <taxon>Nocardioides</taxon>
    </lineage>
</organism>
<keyword evidence="3" id="KW-1185">Reference proteome</keyword>
<feature type="region of interest" description="Disordered" evidence="1">
    <location>
        <begin position="1"/>
        <end position="36"/>
    </location>
</feature>
<dbReference type="InterPro" id="IPR024079">
    <property type="entry name" value="MetalloPept_cat_dom_sf"/>
</dbReference>
<name>A0ABW0ZHC9_9ACTN</name>
<feature type="region of interest" description="Disordered" evidence="1">
    <location>
        <begin position="79"/>
        <end position="101"/>
    </location>
</feature>
<sequence length="685" mass="70547">MLERESRPQRAAPKPRAAATRPAADPTGTVDLQRRAGNRAVANAVTALVAKTGASAGAPAVQRVPVELDRPRETLYNDETAGTGKATASKYGSPKKFQMDRHGDTGVTVTVRIRFVNSPRKPDGTPVGEPTAIPANDPDDRRSWCQGIVTEQVKPWNGKLTLHGETRTLPFSDDPPRKILLPVTFKAVAVFDLNADHDKTIAVHPKATRASRATGNPIDAGNYYLNKGSYSADDKVIAAHEFGHLIGVDDEYSQSNEMLNALLHQAAPKDAPSAKAPLDKATIERMALVSLRAPLLARLTAVMPAVTAAFESKRAAVRARLAAVARSGVREASVKAALEKRLAAAASAKVKPSVPGAVAFETTRNFGNLTIADSAVASGFTAARIVPKIDGAYRRSFDAAQGAPITLPALGATSINVATSVSNMTAAGGAQQANAAGAAAAAIGAPAQLVNLFGAQFTVPPTGLVAALTGLPATWGTAGSALESAMTPAAFAERMTKIVDDAAATEASRAAVAALGAIITGAPPPAAALQTSRALYRKALEIMNAAAVGAGEQLVADLLDQVLTPVLADSVKDLQAAIGAETDKAMGTSPGAMAAAAAGSPQLTALVGHMKAQLDADKTAAAGGGKSPLGNAKAAPDQHVTYSVQSLMGSSKDTSFRADQVEPLVGQFNEKLKSILEKPFEAKVK</sequence>
<dbReference type="EMBL" id="JBHSNS010000006">
    <property type="protein sequence ID" value="MFC5729927.1"/>
    <property type="molecule type" value="Genomic_DNA"/>
</dbReference>
<proteinExistence type="predicted"/>
<feature type="region of interest" description="Disordered" evidence="1">
    <location>
        <begin position="118"/>
        <end position="141"/>
    </location>
</feature>
<feature type="compositionally biased region" description="Low complexity" evidence="1">
    <location>
        <begin position="9"/>
        <end position="24"/>
    </location>
</feature>
<evidence type="ECO:0000313" key="3">
    <source>
        <dbReference type="Proteomes" id="UP001596072"/>
    </source>
</evidence>
<protein>
    <recommendedName>
        <fullName evidence="4">Peptidase M10 metallopeptidase domain-containing protein</fullName>
    </recommendedName>
</protein>
<evidence type="ECO:0008006" key="4">
    <source>
        <dbReference type="Google" id="ProtNLM"/>
    </source>
</evidence>
<reference evidence="3" key="1">
    <citation type="journal article" date="2019" name="Int. J. Syst. Evol. Microbiol.">
        <title>The Global Catalogue of Microorganisms (GCM) 10K type strain sequencing project: providing services to taxonomists for standard genome sequencing and annotation.</title>
        <authorList>
            <consortium name="The Broad Institute Genomics Platform"/>
            <consortium name="The Broad Institute Genome Sequencing Center for Infectious Disease"/>
            <person name="Wu L."/>
            <person name="Ma J."/>
        </authorList>
    </citation>
    <scope>NUCLEOTIDE SEQUENCE [LARGE SCALE GENOMIC DNA]</scope>
    <source>
        <strain evidence="3">YIM 94188</strain>
    </source>
</reference>
<evidence type="ECO:0000313" key="2">
    <source>
        <dbReference type="EMBL" id="MFC5729927.1"/>
    </source>
</evidence>
<dbReference type="Gene3D" id="3.40.390.10">
    <property type="entry name" value="Collagenase (Catalytic Domain)"/>
    <property type="match status" value="1"/>
</dbReference>
<evidence type="ECO:0000256" key="1">
    <source>
        <dbReference type="SAM" id="MobiDB-lite"/>
    </source>
</evidence>
<gene>
    <name evidence="2" type="ORF">ACFPQB_13450</name>
</gene>